<evidence type="ECO:0000256" key="2">
    <source>
        <dbReference type="ARBA" id="ARBA00022525"/>
    </source>
</evidence>
<evidence type="ECO:0000256" key="4">
    <source>
        <dbReference type="ARBA" id="ARBA00022801"/>
    </source>
</evidence>
<dbReference type="GO" id="GO:0005576">
    <property type="term" value="C:extracellular region"/>
    <property type="evidence" value="ECO:0007669"/>
    <property type="project" value="UniProtKB-SubCell"/>
</dbReference>
<dbReference type="GO" id="GO:0000272">
    <property type="term" value="P:polysaccharide catabolic process"/>
    <property type="evidence" value="ECO:0007669"/>
    <property type="project" value="UniProtKB-KW"/>
</dbReference>
<dbReference type="Gene3D" id="2.10.10.20">
    <property type="entry name" value="Carbohydrate-binding module superfamily 5/12"/>
    <property type="match status" value="1"/>
</dbReference>
<dbReference type="GO" id="GO:0030246">
    <property type="term" value="F:carbohydrate binding"/>
    <property type="evidence" value="ECO:0007669"/>
    <property type="project" value="InterPro"/>
</dbReference>
<evidence type="ECO:0000256" key="7">
    <source>
        <dbReference type="ARBA" id="ARBA00023326"/>
    </source>
</evidence>
<dbReference type="InterPro" id="IPR036573">
    <property type="entry name" value="CBM_sf_5/12"/>
</dbReference>
<dbReference type="InterPro" id="IPR051024">
    <property type="entry name" value="GlcNAc_Chitin_IntDeg"/>
</dbReference>
<keyword evidence="7" id="KW-0624">Polysaccharide degradation</keyword>
<evidence type="ECO:0000256" key="3">
    <source>
        <dbReference type="ARBA" id="ARBA00022729"/>
    </source>
</evidence>
<comment type="subcellular location">
    <subcellularLocation>
        <location evidence="1">Secreted</location>
    </subcellularLocation>
</comment>
<dbReference type="CDD" id="cd12214">
    <property type="entry name" value="ChiA1_BD"/>
    <property type="match status" value="1"/>
</dbReference>
<keyword evidence="6" id="KW-0326">Glycosidase</keyword>
<dbReference type="FunFam" id="2.60.40.10:FF:001114">
    <property type="entry name" value="Chitinase A1"/>
    <property type="match status" value="1"/>
</dbReference>
<dbReference type="SUPFAM" id="SSF51055">
    <property type="entry name" value="Carbohydrate binding domain"/>
    <property type="match status" value="1"/>
</dbReference>
<dbReference type="InterPro" id="IPR003610">
    <property type="entry name" value="CBM5/12"/>
</dbReference>
<dbReference type="SMART" id="SM00495">
    <property type="entry name" value="ChtBD3"/>
    <property type="match status" value="1"/>
</dbReference>
<dbReference type="SUPFAM" id="SSF49265">
    <property type="entry name" value="Fibronectin type III"/>
    <property type="match status" value="1"/>
</dbReference>
<dbReference type="PRINTS" id="PR00014">
    <property type="entry name" value="FNTYPEIII"/>
</dbReference>
<feature type="domain" description="Fibronectin type-III" evidence="8">
    <location>
        <begin position="218"/>
        <end position="303"/>
    </location>
</feature>
<feature type="domain" description="Fibronectin type-III" evidence="8">
    <location>
        <begin position="313"/>
        <end position="404"/>
    </location>
</feature>
<accession>A0A218NL06</accession>
<dbReference type="InterPro" id="IPR013783">
    <property type="entry name" value="Ig-like_fold"/>
</dbReference>
<evidence type="ECO:0000256" key="1">
    <source>
        <dbReference type="ARBA" id="ARBA00004613"/>
    </source>
</evidence>
<dbReference type="InterPro" id="IPR036116">
    <property type="entry name" value="FN3_sf"/>
</dbReference>
<dbReference type="FunFam" id="2.70.50.50:FF:000001">
    <property type="entry name" value="Chitin-binding protein"/>
    <property type="match status" value="1"/>
</dbReference>
<dbReference type="EMBL" id="KX398589">
    <property type="protein sequence ID" value="ASH93151.1"/>
    <property type="molecule type" value="Genomic_DNA"/>
</dbReference>
<dbReference type="Gene3D" id="2.60.40.10">
    <property type="entry name" value="Immunoglobulins"/>
    <property type="match status" value="2"/>
</dbReference>
<dbReference type="Pfam" id="PF00041">
    <property type="entry name" value="fn3"/>
    <property type="match status" value="2"/>
</dbReference>
<organism evidence="9">
    <name type="scientific">Paenibacillus pasadenensis</name>
    <dbReference type="NCBI Taxonomy" id="217090"/>
    <lineage>
        <taxon>Bacteria</taxon>
        <taxon>Bacillati</taxon>
        <taxon>Bacillota</taxon>
        <taxon>Bacilli</taxon>
        <taxon>Bacillales</taxon>
        <taxon>Paenibacillaceae</taxon>
        <taxon>Paenibacillus</taxon>
    </lineage>
</organism>
<name>A0A218NL06_9BACL</name>
<dbReference type="Pfam" id="PF03067">
    <property type="entry name" value="LPMO_10"/>
    <property type="match status" value="1"/>
</dbReference>
<reference evidence="9" key="1">
    <citation type="submission" date="2016-06" db="EMBL/GenBank/DDBJ databases">
        <title>Efficient and facile degradation of crabe shells into chitoligosaccharide by Paenibacillus pasadenensis CS0611 producing chitinase.</title>
        <authorList>
            <person name="Xu P."/>
            <person name="Guo X.-X."/>
            <person name="Lou W.-Y."/>
            <person name="Zong M.-H."/>
        </authorList>
    </citation>
    <scope>NUCLEOTIDE SEQUENCE</scope>
    <source>
        <strain evidence="9">CS0611</strain>
    </source>
</reference>
<evidence type="ECO:0000259" key="8">
    <source>
        <dbReference type="PROSITE" id="PS50853"/>
    </source>
</evidence>
<keyword evidence="4" id="KW-0378">Hydrolase</keyword>
<dbReference type="CDD" id="cd00063">
    <property type="entry name" value="FN3"/>
    <property type="match status" value="2"/>
</dbReference>
<sequence>MTLRLTESRSLVLKVLAAFALMALAIVCTKVFAGSASAHGYIDSPAGRAKLCSTGTNTNCGNIVYEPQSLEAKGNFPTGGPADGQITGAGSAFPQLNEQSSTRWSKVNINSGSNTFTWKLTARHATSEWKYYITKKGWDPNKTIARSDLELFCNIKDNGKQPEATVTHTCSVPSDRTGYYVILGVWEIADTGNAFYNAIDVNIGGGTNPPVDTTAPTAPTGLAAGTITTSSVALSWTSSSDNVGVTGYKVFRGSTLLATVSGTSYTATGLTAGTSYTFTVQAVDAAGNTSAASNALTVSTSTGSTPDTTAPSVPGGIHVHTTTSSSISIMGTASTDNVGVTAYRVYNGSTLIATLSGSATDYTVTGLSADTSYTFTVRAVDAAGNVSAAATVTGKTAVGTTNPNPGAQAWAPGIAYKIGDLVTYGGKTYSCRQAHTSLTGWEPATTPALWLLQ</sequence>
<dbReference type="InterPro" id="IPR004302">
    <property type="entry name" value="Cellulose/chitin-bd_N"/>
</dbReference>
<dbReference type="PANTHER" id="PTHR34823">
    <property type="entry name" value="GLCNAC-BINDING PROTEIN A"/>
    <property type="match status" value="1"/>
</dbReference>
<dbReference type="GO" id="GO:0004553">
    <property type="term" value="F:hydrolase activity, hydrolyzing O-glycosyl compounds"/>
    <property type="evidence" value="ECO:0007669"/>
    <property type="project" value="InterPro"/>
</dbReference>
<dbReference type="SMART" id="SM00060">
    <property type="entry name" value="FN3"/>
    <property type="match status" value="2"/>
</dbReference>
<dbReference type="AlphaFoldDB" id="A0A218NL06"/>
<keyword evidence="5" id="KW-0119">Carbohydrate metabolism</keyword>
<keyword evidence="2" id="KW-0964">Secreted</keyword>
<dbReference type="SUPFAM" id="SSF81296">
    <property type="entry name" value="E set domains"/>
    <property type="match status" value="1"/>
</dbReference>
<proteinExistence type="predicted"/>
<dbReference type="PANTHER" id="PTHR34823:SF1">
    <property type="entry name" value="CHITIN-BINDING TYPE-4 DOMAIN-CONTAINING PROTEIN"/>
    <property type="match status" value="1"/>
</dbReference>
<protein>
    <submittedName>
        <fullName evidence="9">Chitin-binding protein</fullName>
    </submittedName>
</protein>
<dbReference type="Gene3D" id="2.70.50.50">
    <property type="entry name" value="chitin-binding protein cbp21"/>
    <property type="match status" value="1"/>
</dbReference>
<dbReference type="PROSITE" id="PS50853">
    <property type="entry name" value="FN3"/>
    <property type="match status" value="2"/>
</dbReference>
<dbReference type="InterPro" id="IPR014756">
    <property type="entry name" value="Ig_E-set"/>
</dbReference>
<dbReference type="CDD" id="cd21177">
    <property type="entry name" value="LPMO_AA10"/>
    <property type="match status" value="1"/>
</dbReference>
<evidence type="ECO:0000256" key="6">
    <source>
        <dbReference type="ARBA" id="ARBA00023295"/>
    </source>
</evidence>
<keyword evidence="3" id="KW-0732">Signal</keyword>
<dbReference type="Pfam" id="PF02839">
    <property type="entry name" value="CBM_5_12"/>
    <property type="match status" value="1"/>
</dbReference>
<evidence type="ECO:0000313" key="9">
    <source>
        <dbReference type="EMBL" id="ASH93151.1"/>
    </source>
</evidence>
<dbReference type="InterPro" id="IPR003961">
    <property type="entry name" value="FN3_dom"/>
</dbReference>
<evidence type="ECO:0000256" key="5">
    <source>
        <dbReference type="ARBA" id="ARBA00023277"/>
    </source>
</evidence>